<organism evidence="1 2">
    <name type="scientific">Marvinbryantia formatexigens DSM 14469</name>
    <dbReference type="NCBI Taxonomy" id="478749"/>
    <lineage>
        <taxon>Bacteria</taxon>
        <taxon>Bacillati</taxon>
        <taxon>Bacillota</taxon>
        <taxon>Clostridia</taxon>
        <taxon>Lachnospirales</taxon>
        <taxon>Lachnospiraceae</taxon>
        <taxon>Marvinbryantia</taxon>
    </lineage>
</organism>
<evidence type="ECO:0000313" key="1">
    <source>
        <dbReference type="EMBL" id="EET60154.1"/>
    </source>
</evidence>
<evidence type="ECO:0008006" key="3">
    <source>
        <dbReference type="Google" id="ProtNLM"/>
    </source>
</evidence>
<dbReference type="AlphaFoldDB" id="C6LGF4"/>
<proteinExistence type="predicted"/>
<reference evidence="1" key="1">
    <citation type="submission" date="2009-07" db="EMBL/GenBank/DDBJ databases">
        <authorList>
            <person name="Weinstock G."/>
            <person name="Sodergren E."/>
            <person name="Clifton S."/>
            <person name="Fulton L."/>
            <person name="Fulton B."/>
            <person name="Courtney L."/>
            <person name="Fronick C."/>
            <person name="Harrison M."/>
            <person name="Strong C."/>
            <person name="Farmer C."/>
            <person name="Delahaunty K."/>
            <person name="Markovic C."/>
            <person name="Hall O."/>
            <person name="Minx P."/>
            <person name="Tomlinson C."/>
            <person name="Mitreva M."/>
            <person name="Nelson J."/>
            <person name="Hou S."/>
            <person name="Wollam A."/>
            <person name="Pepin K.H."/>
            <person name="Johnson M."/>
            <person name="Bhonagiri V."/>
            <person name="Nash W.E."/>
            <person name="Warren W."/>
            <person name="Chinwalla A."/>
            <person name="Mardis E.R."/>
            <person name="Wilson R.K."/>
        </authorList>
    </citation>
    <scope>NUCLEOTIDE SEQUENCE [LARGE SCALE GENOMIC DNA]</scope>
    <source>
        <strain evidence="1">DSM 14469</strain>
    </source>
</reference>
<dbReference type="Proteomes" id="UP000005561">
    <property type="component" value="Unassembled WGS sequence"/>
</dbReference>
<name>C6LGF4_9FIRM</name>
<gene>
    <name evidence="1" type="ORF">BRYFOR_07714</name>
</gene>
<keyword evidence="2" id="KW-1185">Reference proteome</keyword>
<protein>
    <recommendedName>
        <fullName evidence="3">Transposase IS116/IS110/IS902 family protein</fullName>
    </recommendedName>
</protein>
<sequence length="79" mass="9070">MRYALYEAAVFVIGKNKEFKEIHDYYRTRKENPLKKMQSVIAIVCKPIKIFYTVLTKGIDYAGQKMLGDIVRPEAAIAA</sequence>
<dbReference type="EMBL" id="ACCL02000012">
    <property type="protein sequence ID" value="EET60154.1"/>
    <property type="molecule type" value="Genomic_DNA"/>
</dbReference>
<dbReference type="STRING" id="168384.SAMN05660368_01021"/>
<dbReference type="eggNOG" id="COG3547">
    <property type="taxonomic scope" value="Bacteria"/>
</dbReference>
<comment type="caution">
    <text evidence="1">The sequence shown here is derived from an EMBL/GenBank/DDBJ whole genome shotgun (WGS) entry which is preliminary data.</text>
</comment>
<evidence type="ECO:0000313" key="2">
    <source>
        <dbReference type="Proteomes" id="UP000005561"/>
    </source>
</evidence>
<accession>C6LGF4</accession>